<dbReference type="InterPro" id="IPR056671">
    <property type="entry name" value="DUF7769"/>
</dbReference>
<evidence type="ECO:0000259" key="1">
    <source>
        <dbReference type="Pfam" id="PF24964"/>
    </source>
</evidence>
<gene>
    <name evidence="2" type="ORF">PHMEG_00016052</name>
</gene>
<organism evidence="2 3">
    <name type="scientific">Phytophthora megakarya</name>
    <dbReference type="NCBI Taxonomy" id="4795"/>
    <lineage>
        <taxon>Eukaryota</taxon>
        <taxon>Sar</taxon>
        <taxon>Stramenopiles</taxon>
        <taxon>Oomycota</taxon>
        <taxon>Peronosporomycetes</taxon>
        <taxon>Peronosporales</taxon>
        <taxon>Peronosporaceae</taxon>
        <taxon>Phytophthora</taxon>
    </lineage>
</organism>
<dbReference type="OrthoDB" id="117816at2759"/>
<proteinExistence type="predicted"/>
<dbReference type="InterPro" id="IPR036397">
    <property type="entry name" value="RNaseH_sf"/>
</dbReference>
<keyword evidence="3" id="KW-1185">Reference proteome</keyword>
<accession>A0A225VZR2</accession>
<dbReference type="AlphaFoldDB" id="A0A225VZR2"/>
<feature type="non-terminal residue" evidence="2">
    <location>
        <position position="240"/>
    </location>
</feature>
<name>A0A225VZR2_9STRA</name>
<dbReference type="Proteomes" id="UP000198211">
    <property type="component" value="Unassembled WGS sequence"/>
</dbReference>
<comment type="caution">
    <text evidence="2">The sequence shown here is derived from an EMBL/GenBank/DDBJ whole genome shotgun (WGS) entry which is preliminary data.</text>
</comment>
<evidence type="ECO:0000313" key="2">
    <source>
        <dbReference type="EMBL" id="OWZ10991.1"/>
    </source>
</evidence>
<protein>
    <recommendedName>
        <fullName evidence="1">DUF7769 domain-containing protein</fullName>
    </recommendedName>
</protein>
<reference evidence="3" key="1">
    <citation type="submission" date="2017-03" db="EMBL/GenBank/DDBJ databases">
        <title>Phytopthora megakarya and P. palmivora, two closely related causual agents of cacao black pod achieved similar genome size and gene model numbers by different mechanisms.</title>
        <authorList>
            <person name="Ali S."/>
            <person name="Shao J."/>
            <person name="Larry D.J."/>
            <person name="Kronmiller B."/>
            <person name="Shen D."/>
            <person name="Strem M.D."/>
            <person name="Melnick R.L."/>
            <person name="Guiltinan M.J."/>
            <person name="Tyler B.M."/>
            <person name="Meinhardt L.W."/>
            <person name="Bailey B.A."/>
        </authorList>
    </citation>
    <scope>NUCLEOTIDE SEQUENCE [LARGE SCALE GENOMIC DNA]</scope>
    <source>
        <strain evidence="3">zdho120</strain>
    </source>
</reference>
<dbReference type="Gene3D" id="3.30.420.10">
    <property type="entry name" value="Ribonuclease H-like superfamily/Ribonuclease H"/>
    <property type="match status" value="1"/>
</dbReference>
<evidence type="ECO:0000313" key="3">
    <source>
        <dbReference type="Proteomes" id="UP000198211"/>
    </source>
</evidence>
<feature type="domain" description="DUF7769" evidence="1">
    <location>
        <begin position="4"/>
        <end position="58"/>
    </location>
</feature>
<sequence>MGNLSDAQRECIIQELLGRSIGNKLARGAKADVARQFKCQPPAVTKIWARYQTTSSNGISGGEWKSRIKEKSGRKRLDRVAAAEKLKQVSLDDRQVERRAAAAAGISRHLVRELMKEGVVSRKTTRIRPALTAENKLHRIESALAYINDDSMNFETMEDVVHVDEKWFNEDKNKRSYIVFEDETPPTRSRRSKNFIPKTMFLAAVARPRNSLWDGKLGIWAFTEEHVAQRTSKYRSKGTL</sequence>
<dbReference type="Pfam" id="PF24964">
    <property type="entry name" value="DUF7769"/>
    <property type="match status" value="1"/>
</dbReference>
<dbReference type="PANTHER" id="PTHR47169">
    <property type="entry name" value="OS01G0541250 PROTEIN"/>
    <property type="match status" value="1"/>
</dbReference>
<dbReference type="EMBL" id="NBNE01002259">
    <property type="protein sequence ID" value="OWZ10991.1"/>
    <property type="molecule type" value="Genomic_DNA"/>
</dbReference>
<dbReference type="PANTHER" id="PTHR47169:SF2">
    <property type="entry name" value="OS01G0541250 PROTEIN"/>
    <property type="match status" value="1"/>
</dbReference>
<dbReference type="GO" id="GO:0003676">
    <property type="term" value="F:nucleic acid binding"/>
    <property type="evidence" value="ECO:0007669"/>
    <property type="project" value="InterPro"/>
</dbReference>